<keyword evidence="3" id="KW-1185">Reference proteome</keyword>
<proteinExistence type="predicted"/>
<evidence type="ECO:0000259" key="1">
    <source>
        <dbReference type="Pfam" id="PF00535"/>
    </source>
</evidence>
<dbReference type="PANTHER" id="PTHR22916:SF3">
    <property type="entry name" value="UDP-GLCNAC:BETAGAL BETA-1,3-N-ACETYLGLUCOSAMINYLTRANSFERASE-LIKE PROTEIN 1"/>
    <property type="match status" value="1"/>
</dbReference>
<dbReference type="PANTHER" id="PTHR22916">
    <property type="entry name" value="GLYCOSYLTRANSFERASE"/>
    <property type="match status" value="1"/>
</dbReference>
<dbReference type="Gene3D" id="3.90.550.10">
    <property type="entry name" value="Spore Coat Polysaccharide Biosynthesis Protein SpsA, Chain A"/>
    <property type="match status" value="1"/>
</dbReference>
<dbReference type="SUPFAM" id="SSF48065">
    <property type="entry name" value="DBL homology domain (DH-domain)"/>
    <property type="match status" value="1"/>
</dbReference>
<reference evidence="2 3" key="1">
    <citation type="submission" date="2023-09" db="EMBL/GenBank/DDBJ databases">
        <authorList>
            <person name="Rey-Velasco X."/>
        </authorList>
    </citation>
    <scope>NUCLEOTIDE SEQUENCE [LARGE SCALE GENOMIC DNA]</scope>
    <source>
        <strain evidence="2 3">F297</strain>
    </source>
</reference>
<dbReference type="InterPro" id="IPR001173">
    <property type="entry name" value="Glyco_trans_2-like"/>
</dbReference>
<evidence type="ECO:0000313" key="3">
    <source>
        <dbReference type="Proteomes" id="UP001248819"/>
    </source>
</evidence>
<comment type="caution">
    <text evidence="2">The sequence shown here is derived from an EMBL/GenBank/DDBJ whole genome shotgun (WGS) entry which is preliminary data.</text>
</comment>
<protein>
    <submittedName>
        <fullName evidence="2">Glycosyltransferase family 2 protein</fullName>
    </submittedName>
</protein>
<accession>A0ABU3CR92</accession>
<name>A0ABU3CR92_9FLAO</name>
<dbReference type="Pfam" id="PF00535">
    <property type="entry name" value="Glycos_transf_2"/>
    <property type="match status" value="1"/>
</dbReference>
<gene>
    <name evidence="2" type="ORF">RM529_01790</name>
</gene>
<dbReference type="InterPro" id="IPR029044">
    <property type="entry name" value="Nucleotide-diphossugar_trans"/>
</dbReference>
<dbReference type="RefSeq" id="WP_311483036.1">
    <property type="nucleotide sequence ID" value="NZ_JAVRHP010000005.1"/>
</dbReference>
<dbReference type="Proteomes" id="UP001248819">
    <property type="component" value="Unassembled WGS sequence"/>
</dbReference>
<feature type="domain" description="Glycosyltransferase 2-like" evidence="1">
    <location>
        <begin position="8"/>
        <end position="115"/>
    </location>
</feature>
<dbReference type="SUPFAM" id="SSF53448">
    <property type="entry name" value="Nucleotide-diphospho-sugar transferases"/>
    <property type="match status" value="1"/>
</dbReference>
<dbReference type="CDD" id="cd00761">
    <property type="entry name" value="Glyco_tranf_GTA_type"/>
    <property type="match status" value="1"/>
</dbReference>
<dbReference type="EMBL" id="JAVRHP010000005">
    <property type="protein sequence ID" value="MDT0648857.1"/>
    <property type="molecule type" value="Genomic_DNA"/>
</dbReference>
<sequence length="302" mass="35387">MKLSDNLTIVIPYYKKTFLDSTLLSLENQTSQNFKVFIGDDGSPEDPRSIINSFQGTLSIYYKKFENNLGSNSLTAHWHRCINNAPKSQWIMILGDDDMLSKNCVSNFYEKIDEVDFRKIRIIRFSSQIIDVENKKISKVHKHQYIENSTNFLFNKITGSARSSLSEYIFYRPNLEKKGFKNFPLAWHSDDLALIEFSNYGDILSIGNSRVYIRSSTINISGNKRFSKEKNLASYKFYKYLFINHQDILTAHRKAILISKLEKCVLNNRKNFFLITDISSLFLKNGDIWQYLKFSKKFIFKR</sequence>
<dbReference type="InterPro" id="IPR035899">
    <property type="entry name" value="DBL_dom_sf"/>
</dbReference>
<organism evidence="2 3">
    <name type="scientific">Autumnicola edwardsiae</name>
    <dbReference type="NCBI Taxonomy" id="3075594"/>
    <lineage>
        <taxon>Bacteria</taxon>
        <taxon>Pseudomonadati</taxon>
        <taxon>Bacteroidota</taxon>
        <taxon>Flavobacteriia</taxon>
        <taxon>Flavobacteriales</taxon>
        <taxon>Flavobacteriaceae</taxon>
        <taxon>Autumnicola</taxon>
    </lineage>
</organism>
<evidence type="ECO:0000313" key="2">
    <source>
        <dbReference type="EMBL" id="MDT0648857.1"/>
    </source>
</evidence>